<accession>A0A919XZA5</accession>
<dbReference type="AlphaFoldDB" id="A0A919XZA5"/>
<evidence type="ECO:0008006" key="3">
    <source>
        <dbReference type="Google" id="ProtNLM"/>
    </source>
</evidence>
<keyword evidence="2" id="KW-1185">Reference proteome</keyword>
<sequence length="280" mass="33351">MESSYLNDLKMDSLVDLLKATYALEDWDKMIEIADKLYHSAQESEENFRIKRSHYERHIVYYIGYSQLMKGIALQNKEQYSQSKELIERYNDLSWLDDGSKEASEEIAFFSMFARANMLAVNVLEGNLEYLDQYIQFLRESRIDELMPGLLNIINSSLRYDFEIDDLLDSFRHEIERAIEYYKHKRALYITKVLYKMSIYYLARNKNHVAIDIILQGLELSDILNDTRAFIKFTVIFESTRKKCNEDQQTRYYQIIDQLLKEELSNEENVFIRDGSFLPC</sequence>
<protein>
    <recommendedName>
        <fullName evidence="3">DNA-binding protein</fullName>
    </recommendedName>
</protein>
<evidence type="ECO:0000313" key="2">
    <source>
        <dbReference type="Proteomes" id="UP000678895"/>
    </source>
</evidence>
<comment type="caution">
    <text evidence="1">The sequence shown here is derived from an EMBL/GenBank/DDBJ whole genome shotgun (WGS) entry which is preliminary data.</text>
</comment>
<reference evidence="1" key="1">
    <citation type="submission" date="2021-03" db="EMBL/GenBank/DDBJ databases">
        <title>Antimicrobial resistance genes in bacteria isolated from Japanese honey, and their potential for conferring macrolide and lincosamide resistance in the American foulbrood pathogen Paenibacillus larvae.</title>
        <authorList>
            <person name="Okamoto M."/>
            <person name="Kumagai M."/>
            <person name="Kanamori H."/>
            <person name="Takamatsu D."/>
        </authorList>
    </citation>
    <scope>NUCLEOTIDE SEQUENCE</scope>
    <source>
        <strain evidence="1">J41TS4</strain>
    </source>
</reference>
<organism evidence="1 2">
    <name type="scientific">Paenibacillus apis</name>
    <dbReference type="NCBI Taxonomy" id="1792174"/>
    <lineage>
        <taxon>Bacteria</taxon>
        <taxon>Bacillati</taxon>
        <taxon>Bacillota</taxon>
        <taxon>Bacilli</taxon>
        <taxon>Bacillales</taxon>
        <taxon>Paenibacillaceae</taxon>
        <taxon>Paenibacillus</taxon>
    </lineage>
</organism>
<name>A0A919XZA5_9BACL</name>
<proteinExistence type="predicted"/>
<evidence type="ECO:0000313" key="1">
    <source>
        <dbReference type="EMBL" id="GIO41747.1"/>
    </source>
</evidence>
<dbReference type="EMBL" id="BORS01000004">
    <property type="protein sequence ID" value="GIO41747.1"/>
    <property type="molecule type" value="Genomic_DNA"/>
</dbReference>
<dbReference type="Proteomes" id="UP000678895">
    <property type="component" value="Unassembled WGS sequence"/>
</dbReference>
<dbReference type="RefSeq" id="WP_301626115.1">
    <property type="nucleotide sequence ID" value="NZ_BORS01000004.1"/>
</dbReference>
<gene>
    <name evidence="1" type="ORF">J41TS4_15050</name>
</gene>